<protein>
    <submittedName>
        <fullName evidence="1">Head-tail adaptor protein</fullName>
    </submittedName>
</protein>
<evidence type="ECO:0000313" key="2">
    <source>
        <dbReference type="Proteomes" id="UP000238775"/>
    </source>
</evidence>
<gene>
    <name evidence="1" type="ORF">CV021_16905</name>
</gene>
<organism evidence="1 2">
    <name type="scientific">Staphylococcus aureus</name>
    <dbReference type="NCBI Taxonomy" id="1280"/>
    <lineage>
        <taxon>Bacteria</taxon>
        <taxon>Bacillati</taxon>
        <taxon>Bacillota</taxon>
        <taxon>Bacilli</taxon>
        <taxon>Bacillales</taxon>
        <taxon>Staphylococcaceae</taxon>
        <taxon>Staphylococcus</taxon>
    </lineage>
</organism>
<evidence type="ECO:0000313" key="1">
    <source>
        <dbReference type="EMBL" id="PPJ68621.1"/>
    </source>
</evidence>
<dbReference type="Proteomes" id="UP000238775">
    <property type="component" value="Unassembled WGS sequence"/>
</dbReference>
<reference evidence="1 2" key="1">
    <citation type="submission" date="2017-11" db="EMBL/GenBank/DDBJ databases">
        <authorList>
            <person name="Founou R.C."/>
            <person name="Founou L."/>
            <person name="Allam M."/>
            <person name="Ismail A."/>
            <person name="Essack S.Y."/>
        </authorList>
    </citation>
    <scope>NUCLEOTIDE SEQUENCE [LARGE SCALE GENOMIC DNA]</scope>
    <source>
        <strain evidence="1 2">G703N2B1</strain>
    </source>
</reference>
<accession>A0A7Z1S9S2</accession>
<dbReference type="InterPro" id="IPR038666">
    <property type="entry name" value="SSP1_head-tail_sf"/>
</dbReference>
<dbReference type="Gene3D" id="2.40.10.270">
    <property type="entry name" value="Bacteriophage SPP1 head-tail adaptor protein"/>
    <property type="match status" value="1"/>
</dbReference>
<dbReference type="Pfam" id="PF05521">
    <property type="entry name" value="Phage_HCP"/>
    <property type="match status" value="1"/>
</dbReference>
<dbReference type="EMBL" id="PGWZ01000691">
    <property type="protein sequence ID" value="PPJ68621.1"/>
    <property type="molecule type" value="Genomic_DNA"/>
</dbReference>
<dbReference type="AlphaFoldDB" id="A0A7Z1S9S2"/>
<dbReference type="InterPro" id="IPR008767">
    <property type="entry name" value="Phage_SPP1_head-tail_adaptor"/>
</dbReference>
<dbReference type="NCBIfam" id="TIGR01563">
    <property type="entry name" value="gp16_SPP1"/>
    <property type="match status" value="1"/>
</dbReference>
<proteinExistence type="predicted"/>
<name>A0A7Z1S9S2_STAAU</name>
<sequence>MRNFNKLKIRIGFINTLSRVGGKPGKEYSDDTLFNCWASIENVWLKDIQQAKANNTETDLTITIRDPLNNFEIKKTHAVKILNGRFKDKIYDISLIQKDFQDARFVTLICKQVI</sequence>
<comment type="caution">
    <text evidence="1">The sequence shown here is derived from an EMBL/GenBank/DDBJ whole genome shotgun (WGS) entry which is preliminary data.</text>
</comment>